<dbReference type="Proteomes" id="UP001060895">
    <property type="component" value="Unassembled WGS sequence"/>
</dbReference>
<protein>
    <submittedName>
        <fullName evidence="3">FAD dependent oxidoreductase</fullName>
    </submittedName>
</protein>
<dbReference type="PANTHER" id="PTHR13847:SF281">
    <property type="entry name" value="FAD DEPENDENT OXIDOREDUCTASE DOMAIN-CONTAINING PROTEIN"/>
    <property type="match status" value="1"/>
</dbReference>
<organism evidence="3 4">
    <name type="scientific">Gluconacetobacter sacchari DSM 12717</name>
    <dbReference type="NCBI Taxonomy" id="1307940"/>
    <lineage>
        <taxon>Bacteria</taxon>
        <taxon>Pseudomonadati</taxon>
        <taxon>Pseudomonadota</taxon>
        <taxon>Alphaproteobacteria</taxon>
        <taxon>Acetobacterales</taxon>
        <taxon>Acetobacteraceae</taxon>
        <taxon>Gluconacetobacter</taxon>
    </lineage>
</organism>
<proteinExistence type="predicted"/>
<evidence type="ECO:0000259" key="2">
    <source>
        <dbReference type="Pfam" id="PF01266"/>
    </source>
</evidence>
<dbReference type="SUPFAM" id="SSF51905">
    <property type="entry name" value="FAD/NAD(P)-binding domain"/>
    <property type="match status" value="1"/>
</dbReference>
<evidence type="ECO:0000313" key="3">
    <source>
        <dbReference type="EMBL" id="GBQ31091.1"/>
    </source>
</evidence>
<evidence type="ECO:0000313" key="4">
    <source>
        <dbReference type="Proteomes" id="UP001060895"/>
    </source>
</evidence>
<dbReference type="Gene3D" id="3.50.50.60">
    <property type="entry name" value="FAD/NAD(P)-binding domain"/>
    <property type="match status" value="1"/>
</dbReference>
<dbReference type="InterPro" id="IPR006076">
    <property type="entry name" value="FAD-dep_OxRdtase"/>
</dbReference>
<name>A0ABQ0PCG5_9PROT</name>
<accession>A0ABQ0PCG5</accession>
<dbReference type="InterPro" id="IPR036188">
    <property type="entry name" value="FAD/NAD-bd_sf"/>
</dbReference>
<evidence type="ECO:0000256" key="1">
    <source>
        <dbReference type="ARBA" id="ARBA00023002"/>
    </source>
</evidence>
<feature type="domain" description="FAD dependent oxidoreductase" evidence="2">
    <location>
        <begin position="41"/>
        <end position="395"/>
    </location>
</feature>
<keyword evidence="1" id="KW-0560">Oxidoreductase</keyword>
<sequence>MLGFGCGMVTGKAGMTSHSYWINTATAFDGGAAGPVPSRADAVVIGGGYTGLAAARALALEGARVVVLEGARVAQAASGRNGGQCNNGLAQDFGGMVAAYGLERARAFYRDFDDAVTTVETIVRDEAIDCDFLRGGKLKLAAKPEHVAKLEASAKFLRREVDSDVAFLDVAATRREVASDSFHGALLFRRSASMHVGRFGAGLAEAAARRGALLFEHAFVTRLERLGGTRYRVTSTRGVVEADRVLIATGASEKGPFGWFRRRIVPIGSFIVATEPLPADLRQALLPEARTCTTTRLIGNFFRTTPDNRLIFGGRARFALPGPRDDAKSGIVLRRSMIGMFPALAQTRIDYCWGGVVDMSADRLPHAGQHDGLFFATGFSGHGTQMSVHLGSAMAGVMLGMRSDILWDQGAWPAIAGHYGKPWFLPAVGAWYRIKDAIS</sequence>
<keyword evidence="4" id="KW-1185">Reference proteome</keyword>
<gene>
    <name evidence="3" type="ORF">AA12717_3656</name>
</gene>
<dbReference type="Gene3D" id="3.30.9.10">
    <property type="entry name" value="D-Amino Acid Oxidase, subunit A, domain 2"/>
    <property type="match status" value="1"/>
</dbReference>
<dbReference type="EMBL" id="BAQP01000440">
    <property type="protein sequence ID" value="GBQ31091.1"/>
    <property type="molecule type" value="Genomic_DNA"/>
</dbReference>
<dbReference type="Pfam" id="PF01266">
    <property type="entry name" value="DAO"/>
    <property type="match status" value="1"/>
</dbReference>
<reference evidence="3" key="1">
    <citation type="submission" date="2013-04" db="EMBL/GenBank/DDBJ databases">
        <title>The genome sequencing project of 58 acetic acid bacteria.</title>
        <authorList>
            <person name="Okamoto-Kainuma A."/>
            <person name="Ishikawa M."/>
            <person name="Umino S."/>
            <person name="Koizumi Y."/>
            <person name="Shiwa Y."/>
            <person name="Yoshikawa H."/>
            <person name="Matsutani M."/>
            <person name="Matsushita K."/>
        </authorList>
    </citation>
    <scope>NUCLEOTIDE SEQUENCE</scope>
    <source>
        <strain evidence="3">DSM 12717</strain>
    </source>
</reference>
<dbReference type="PANTHER" id="PTHR13847">
    <property type="entry name" value="SARCOSINE DEHYDROGENASE-RELATED"/>
    <property type="match status" value="1"/>
</dbReference>
<comment type="caution">
    <text evidence="3">The sequence shown here is derived from an EMBL/GenBank/DDBJ whole genome shotgun (WGS) entry which is preliminary data.</text>
</comment>